<dbReference type="Proteomes" id="UP000717696">
    <property type="component" value="Unassembled WGS sequence"/>
</dbReference>
<proteinExistence type="predicted"/>
<keyword evidence="2" id="KW-0732">Signal</keyword>
<feature type="compositionally biased region" description="Polar residues" evidence="1">
    <location>
        <begin position="215"/>
        <end position="230"/>
    </location>
</feature>
<evidence type="ECO:0000256" key="2">
    <source>
        <dbReference type="SAM" id="SignalP"/>
    </source>
</evidence>
<evidence type="ECO:0000313" key="4">
    <source>
        <dbReference type="Proteomes" id="UP000717696"/>
    </source>
</evidence>
<keyword evidence="4" id="KW-1185">Reference proteome</keyword>
<evidence type="ECO:0000313" key="3">
    <source>
        <dbReference type="EMBL" id="KAH7140249.1"/>
    </source>
</evidence>
<comment type="caution">
    <text evidence="3">The sequence shown here is derived from an EMBL/GenBank/DDBJ whole genome shotgun (WGS) entry which is preliminary data.</text>
</comment>
<feature type="chain" id="PRO_5040277889" evidence="2">
    <location>
        <begin position="26"/>
        <end position="245"/>
    </location>
</feature>
<accession>A0A9P9ENC6</accession>
<protein>
    <submittedName>
        <fullName evidence="3">Uncharacterized protein</fullName>
    </submittedName>
</protein>
<name>A0A9P9ENC6_9HYPO</name>
<evidence type="ECO:0000256" key="1">
    <source>
        <dbReference type="SAM" id="MobiDB-lite"/>
    </source>
</evidence>
<feature type="region of interest" description="Disordered" evidence="1">
    <location>
        <begin position="211"/>
        <end position="245"/>
    </location>
</feature>
<organism evidence="3 4">
    <name type="scientific">Dactylonectria estremocensis</name>
    <dbReference type="NCBI Taxonomy" id="1079267"/>
    <lineage>
        <taxon>Eukaryota</taxon>
        <taxon>Fungi</taxon>
        <taxon>Dikarya</taxon>
        <taxon>Ascomycota</taxon>
        <taxon>Pezizomycotina</taxon>
        <taxon>Sordariomycetes</taxon>
        <taxon>Hypocreomycetidae</taxon>
        <taxon>Hypocreales</taxon>
        <taxon>Nectriaceae</taxon>
        <taxon>Dactylonectria</taxon>
    </lineage>
</organism>
<dbReference type="EMBL" id="JAGMUU010000013">
    <property type="protein sequence ID" value="KAH7140249.1"/>
    <property type="molecule type" value="Genomic_DNA"/>
</dbReference>
<sequence>MPDGAAACVFYLAKRFILFARGALACNVADERSFMSSTAGKSLPLGNLRSMSFCIAAQDGYWISQSSKFLRKTLAGCDFQDVVGPVGPINCRLCQLQAQGCRWVEYVRSIKAITVFGNNFGELLELDGETFCPNWGTDPENKDYMSASIGTLKLIHTSANAAALAKRTELLQVPSTCLSITLRSLGDNGAVVFGHTPYKGISWLKKKGKTDEQVDTGSLPTQSCTGSGTLESLGENGPTQFEMSP</sequence>
<reference evidence="3" key="1">
    <citation type="journal article" date="2021" name="Nat. Commun.">
        <title>Genetic determinants of endophytism in the Arabidopsis root mycobiome.</title>
        <authorList>
            <person name="Mesny F."/>
            <person name="Miyauchi S."/>
            <person name="Thiergart T."/>
            <person name="Pickel B."/>
            <person name="Atanasova L."/>
            <person name="Karlsson M."/>
            <person name="Huettel B."/>
            <person name="Barry K.W."/>
            <person name="Haridas S."/>
            <person name="Chen C."/>
            <person name="Bauer D."/>
            <person name="Andreopoulos W."/>
            <person name="Pangilinan J."/>
            <person name="LaButti K."/>
            <person name="Riley R."/>
            <person name="Lipzen A."/>
            <person name="Clum A."/>
            <person name="Drula E."/>
            <person name="Henrissat B."/>
            <person name="Kohler A."/>
            <person name="Grigoriev I.V."/>
            <person name="Martin F.M."/>
            <person name="Hacquard S."/>
        </authorList>
    </citation>
    <scope>NUCLEOTIDE SEQUENCE</scope>
    <source>
        <strain evidence="3">MPI-CAGE-AT-0021</strain>
    </source>
</reference>
<gene>
    <name evidence="3" type="ORF">B0J13DRAFT_526997</name>
</gene>
<feature type="signal peptide" evidence="2">
    <location>
        <begin position="1"/>
        <end position="25"/>
    </location>
</feature>
<dbReference type="OrthoDB" id="5097516at2759"/>
<dbReference type="AlphaFoldDB" id="A0A9P9ENC6"/>